<dbReference type="Pfam" id="PF00482">
    <property type="entry name" value="T2SSF"/>
    <property type="match status" value="1"/>
</dbReference>
<evidence type="ECO:0000256" key="3">
    <source>
        <dbReference type="ARBA" id="ARBA00022692"/>
    </source>
</evidence>
<keyword evidence="2" id="KW-1003">Cell membrane</keyword>
<organism evidence="8 9">
    <name type="scientific">Saliniramus fredricksonii</name>
    <dbReference type="NCBI Taxonomy" id="1653334"/>
    <lineage>
        <taxon>Bacteria</taxon>
        <taxon>Pseudomonadati</taxon>
        <taxon>Pseudomonadota</taxon>
        <taxon>Alphaproteobacteria</taxon>
        <taxon>Hyphomicrobiales</taxon>
        <taxon>Salinarimonadaceae</taxon>
        <taxon>Saliniramus</taxon>
    </lineage>
</organism>
<sequence length="326" mass="35918">MEIRDILLVMLIAIAVGGIAQVFLYPLLSGEKRAEKRQQALMAKTPNQRVERVPRDSAQRRDQIVQTLREIEEKRDRNKASLEERIAHAGLDWTKSRFFLMSAALGLLVGLFLFILTGGSFIVAGLGTFAGGLGLPNWILGYLAKKRVEKFITELPDAMDIIVRGIRAGLPLGDCMREIAASAEEPIRSEFRLVTESQAMGVTLSDALERLAERVPVAESSFFATVITIQTKAGGNLSEAIGNLSRVLRERKKMKGKIQAMSMEAKASAAIIAALPFIVALMTYISSPSYIELLWLTLTGKIVLGVCAIWMLFGVMVMKNMISFDI</sequence>
<dbReference type="PANTHER" id="PTHR35007:SF1">
    <property type="entry name" value="PILUS ASSEMBLY PROTEIN"/>
    <property type="match status" value="1"/>
</dbReference>
<dbReference type="GO" id="GO:0005886">
    <property type="term" value="C:plasma membrane"/>
    <property type="evidence" value="ECO:0007669"/>
    <property type="project" value="UniProtKB-SubCell"/>
</dbReference>
<feature type="transmembrane region" description="Helical" evidence="6">
    <location>
        <begin position="6"/>
        <end position="28"/>
    </location>
</feature>
<name>A0A0P8BSN8_9HYPH</name>
<evidence type="ECO:0000256" key="1">
    <source>
        <dbReference type="ARBA" id="ARBA00004651"/>
    </source>
</evidence>
<dbReference type="PANTHER" id="PTHR35007">
    <property type="entry name" value="INTEGRAL MEMBRANE PROTEIN-RELATED"/>
    <property type="match status" value="1"/>
</dbReference>
<evidence type="ECO:0000256" key="4">
    <source>
        <dbReference type="ARBA" id="ARBA00022989"/>
    </source>
</evidence>
<keyword evidence="3 6" id="KW-0812">Transmembrane</keyword>
<evidence type="ECO:0000259" key="7">
    <source>
        <dbReference type="Pfam" id="PF00482"/>
    </source>
</evidence>
<comment type="subcellular location">
    <subcellularLocation>
        <location evidence="1">Cell membrane</location>
        <topology evidence="1">Multi-pass membrane protein</topology>
    </subcellularLocation>
</comment>
<keyword evidence="5 6" id="KW-0472">Membrane</keyword>
<feature type="transmembrane region" description="Helical" evidence="6">
    <location>
        <begin position="122"/>
        <end position="144"/>
    </location>
</feature>
<dbReference type="InterPro" id="IPR018076">
    <property type="entry name" value="T2SS_GspF_dom"/>
</dbReference>
<evidence type="ECO:0000256" key="5">
    <source>
        <dbReference type="ARBA" id="ARBA00023136"/>
    </source>
</evidence>
<feature type="transmembrane region" description="Helical" evidence="6">
    <location>
        <begin position="293"/>
        <end position="317"/>
    </location>
</feature>
<dbReference type="Proteomes" id="UP000050497">
    <property type="component" value="Unassembled WGS sequence"/>
</dbReference>
<dbReference type="PATRIC" id="fig|1653334.4.peg.2041"/>
<dbReference type="InterPro" id="IPR042094">
    <property type="entry name" value="T2SS_GspF_sf"/>
</dbReference>
<dbReference type="Gene3D" id="1.20.81.30">
    <property type="entry name" value="Type II secretion system (T2SS), domain F"/>
    <property type="match status" value="1"/>
</dbReference>
<accession>A0A0P8BSN8</accession>
<protein>
    <submittedName>
        <fullName evidence="8">Tad secretion system assembly platform protein TadB</fullName>
    </submittedName>
</protein>
<comment type="caution">
    <text evidence="8">The sequence shown here is derived from an EMBL/GenBank/DDBJ whole genome shotgun (WGS) entry which is preliminary data.</text>
</comment>
<feature type="domain" description="Type II secretion system protein GspF" evidence="7">
    <location>
        <begin position="162"/>
        <end position="283"/>
    </location>
</feature>
<evidence type="ECO:0000313" key="9">
    <source>
        <dbReference type="Proteomes" id="UP000050497"/>
    </source>
</evidence>
<feature type="transmembrane region" description="Helical" evidence="6">
    <location>
        <begin position="267"/>
        <end position="287"/>
    </location>
</feature>
<evidence type="ECO:0000256" key="2">
    <source>
        <dbReference type="ARBA" id="ARBA00022475"/>
    </source>
</evidence>
<dbReference type="AlphaFoldDB" id="A0A0P8BSN8"/>
<feature type="transmembrane region" description="Helical" evidence="6">
    <location>
        <begin position="98"/>
        <end position="116"/>
    </location>
</feature>
<evidence type="ECO:0000256" key="6">
    <source>
        <dbReference type="SAM" id="Phobius"/>
    </source>
</evidence>
<evidence type="ECO:0000313" key="8">
    <source>
        <dbReference type="EMBL" id="KPQ12781.1"/>
    </source>
</evidence>
<keyword evidence="4 6" id="KW-1133">Transmembrane helix</keyword>
<proteinExistence type="predicted"/>
<dbReference type="EMBL" id="LJSX01000001">
    <property type="protein sequence ID" value="KPQ12781.1"/>
    <property type="molecule type" value="Genomic_DNA"/>
</dbReference>
<reference evidence="8 9" key="1">
    <citation type="submission" date="2015-09" db="EMBL/GenBank/DDBJ databases">
        <title>Identification and resolution of microdiversity through metagenomic sequencing of parallel consortia.</title>
        <authorList>
            <person name="Nelson W.C."/>
            <person name="Romine M.F."/>
            <person name="Lindemann S.R."/>
        </authorList>
    </citation>
    <scope>NUCLEOTIDE SEQUENCE [LARGE SCALE GENOMIC DNA]</scope>
    <source>
        <strain evidence="8">HL-109</strain>
    </source>
</reference>
<gene>
    <name evidence="8" type="primary">tadB</name>
    <name evidence="8" type="ORF">HLUCCO17_01405</name>
</gene>